<proteinExistence type="predicted"/>
<dbReference type="AlphaFoldDB" id="A0AAV5ATC9"/>
<reference evidence="2" key="1">
    <citation type="submission" date="2021-10" db="EMBL/GenBank/DDBJ databases">
        <title>De novo Genome Assembly of Clathrus columnatus (Basidiomycota, Fungi) Using Illumina and Nanopore Sequence Data.</title>
        <authorList>
            <person name="Ogiso-Tanaka E."/>
            <person name="Itagaki H."/>
            <person name="Hosoya T."/>
            <person name="Hosaka K."/>
        </authorList>
    </citation>
    <scope>NUCLEOTIDE SEQUENCE</scope>
    <source>
        <strain evidence="2">MO-923</strain>
    </source>
</reference>
<gene>
    <name evidence="2" type="ORF">Clacol_010293</name>
</gene>
<protein>
    <submittedName>
        <fullName evidence="2">Uncharacterized protein</fullName>
    </submittedName>
</protein>
<evidence type="ECO:0000256" key="1">
    <source>
        <dbReference type="SAM" id="MobiDB-lite"/>
    </source>
</evidence>
<name>A0AAV5ATC9_9AGAM</name>
<feature type="region of interest" description="Disordered" evidence="1">
    <location>
        <begin position="77"/>
        <end position="112"/>
    </location>
</feature>
<organism evidence="2 3">
    <name type="scientific">Clathrus columnatus</name>
    <dbReference type="NCBI Taxonomy" id="1419009"/>
    <lineage>
        <taxon>Eukaryota</taxon>
        <taxon>Fungi</taxon>
        <taxon>Dikarya</taxon>
        <taxon>Basidiomycota</taxon>
        <taxon>Agaricomycotina</taxon>
        <taxon>Agaricomycetes</taxon>
        <taxon>Phallomycetidae</taxon>
        <taxon>Phallales</taxon>
        <taxon>Clathraceae</taxon>
        <taxon>Clathrus</taxon>
    </lineage>
</organism>
<dbReference type="Proteomes" id="UP001050691">
    <property type="component" value="Unassembled WGS sequence"/>
</dbReference>
<evidence type="ECO:0000313" key="2">
    <source>
        <dbReference type="EMBL" id="GJJ16014.1"/>
    </source>
</evidence>
<evidence type="ECO:0000313" key="3">
    <source>
        <dbReference type="Proteomes" id="UP001050691"/>
    </source>
</evidence>
<feature type="region of interest" description="Disordered" evidence="1">
    <location>
        <begin position="16"/>
        <end position="45"/>
    </location>
</feature>
<dbReference type="EMBL" id="BPWL01000012">
    <property type="protein sequence ID" value="GJJ16014.1"/>
    <property type="molecule type" value="Genomic_DNA"/>
</dbReference>
<sequence length="272" mass="31018">MLPAVRKAFTIIAEHDDPKEYTTTEAEDSEACSPSQRLQVDEVDPQERKKQVLRARLKELQEVNVRINKDDRAELFNTDADSDLDEHEDTGDEAEMAEPAPRPRRRDRFTSAVNRKKHCPYCKKLIMRRPAPKYRLREASETLGNDLSPLKNARSAHRCRNDLLHGIFHPENGDSGHLGPEYLVEAGDAEEVMARREIEEGRRRGILETRQRWERAEEAGRIAMARPITMHELRFGRGNPFRARHAPLVAIAVPRPAALPIPQVPEAPPGQI</sequence>
<accession>A0AAV5ATC9</accession>
<keyword evidence="3" id="KW-1185">Reference proteome</keyword>
<comment type="caution">
    <text evidence="2">The sequence shown here is derived from an EMBL/GenBank/DDBJ whole genome shotgun (WGS) entry which is preliminary data.</text>
</comment>
<feature type="compositionally biased region" description="Acidic residues" evidence="1">
    <location>
        <begin position="80"/>
        <end position="96"/>
    </location>
</feature>